<dbReference type="KEGG" id="acan:ACA1_389520"/>
<gene>
    <name evidence="6" type="ORF">ACA1_389520</name>
</gene>
<dbReference type="AlphaFoldDB" id="L8GGB4"/>
<evidence type="ECO:0000256" key="2">
    <source>
        <dbReference type="ARBA" id="ARBA00022692"/>
    </source>
</evidence>
<dbReference type="RefSeq" id="XP_004333244.1">
    <property type="nucleotide sequence ID" value="XM_004333196.1"/>
</dbReference>
<name>L8GGB4_ACACF</name>
<accession>L8GGB4</accession>
<sequence length="187" mass="20519">MAAVVTPTVVGQSLTLDPDFGWVLVAAVLMAFQLWTEGIPVGRMRGKLFTRAFFKQHFPNLDPNKVPENGYPDMGSGLYASKLPHDDWVRFNNAQRVHYNYLEGIALVLVVELVAGLFFARYAALLGFVYIVGRLIYGLGYRSSGSRGRVLGVLLVDLTLLALLSLALYGSFTFAGGLPGFFRLLGL</sequence>
<keyword evidence="7" id="KW-1185">Reference proteome</keyword>
<evidence type="ECO:0000256" key="3">
    <source>
        <dbReference type="ARBA" id="ARBA00022989"/>
    </source>
</evidence>
<dbReference type="GO" id="GO:0005635">
    <property type="term" value="C:nuclear envelope"/>
    <property type="evidence" value="ECO:0007669"/>
    <property type="project" value="TreeGrafter"/>
</dbReference>
<feature type="transmembrane region" description="Helical" evidence="5">
    <location>
        <begin position="124"/>
        <end position="141"/>
    </location>
</feature>
<dbReference type="GO" id="GO:0006691">
    <property type="term" value="P:leukotriene metabolic process"/>
    <property type="evidence" value="ECO:0007669"/>
    <property type="project" value="UniProtKB-ARBA"/>
</dbReference>
<dbReference type="Gene3D" id="1.20.120.550">
    <property type="entry name" value="Membrane associated eicosanoid/glutathione metabolism-like domain"/>
    <property type="match status" value="1"/>
</dbReference>
<dbReference type="PANTHER" id="PTHR10250:SF26">
    <property type="entry name" value="GLUTATHIONE S-TRANSFERASE 3, MITOCHONDRIAL"/>
    <property type="match status" value="1"/>
</dbReference>
<dbReference type="InterPro" id="IPR023352">
    <property type="entry name" value="MAPEG-like_dom_sf"/>
</dbReference>
<dbReference type="InterPro" id="IPR050997">
    <property type="entry name" value="MAPEG"/>
</dbReference>
<dbReference type="SUPFAM" id="SSF161084">
    <property type="entry name" value="MAPEG domain-like"/>
    <property type="match status" value="1"/>
</dbReference>
<dbReference type="OrthoDB" id="410651at2759"/>
<protein>
    <submittedName>
        <fullName evidence="6">MAPEG family protein</fullName>
    </submittedName>
</protein>
<dbReference type="GO" id="GO:0005783">
    <property type="term" value="C:endoplasmic reticulum"/>
    <property type="evidence" value="ECO:0007669"/>
    <property type="project" value="TreeGrafter"/>
</dbReference>
<dbReference type="GO" id="GO:0016020">
    <property type="term" value="C:membrane"/>
    <property type="evidence" value="ECO:0007669"/>
    <property type="project" value="UniProtKB-SubCell"/>
</dbReference>
<dbReference type="PANTHER" id="PTHR10250">
    <property type="entry name" value="MICROSOMAL GLUTATHIONE S-TRANSFERASE"/>
    <property type="match status" value="1"/>
</dbReference>
<dbReference type="Pfam" id="PF01124">
    <property type="entry name" value="MAPEG"/>
    <property type="match status" value="1"/>
</dbReference>
<reference evidence="6 7" key="1">
    <citation type="journal article" date="2013" name="Genome Biol.">
        <title>Genome of Acanthamoeba castellanii highlights extensive lateral gene transfer and early evolution of tyrosine kinase signaling.</title>
        <authorList>
            <person name="Clarke M."/>
            <person name="Lohan A.J."/>
            <person name="Liu B."/>
            <person name="Lagkouvardos I."/>
            <person name="Roy S."/>
            <person name="Zafar N."/>
            <person name="Bertelli C."/>
            <person name="Schilde C."/>
            <person name="Kianianmomeni A."/>
            <person name="Burglin T.R."/>
            <person name="Frech C."/>
            <person name="Turcotte B."/>
            <person name="Kopec K.O."/>
            <person name="Synnott J.M."/>
            <person name="Choo C."/>
            <person name="Paponov I."/>
            <person name="Finkler A."/>
            <person name="Soon Heng Tan C."/>
            <person name="Hutchins A.P."/>
            <person name="Weinmeier T."/>
            <person name="Rattei T."/>
            <person name="Chu J.S."/>
            <person name="Gimenez G."/>
            <person name="Irimia M."/>
            <person name="Rigden D.J."/>
            <person name="Fitzpatrick D.A."/>
            <person name="Lorenzo-Morales J."/>
            <person name="Bateman A."/>
            <person name="Chiu C.H."/>
            <person name="Tang P."/>
            <person name="Hegemann P."/>
            <person name="Fromm H."/>
            <person name="Raoult D."/>
            <person name="Greub G."/>
            <person name="Miranda-Saavedra D."/>
            <person name="Chen N."/>
            <person name="Nash P."/>
            <person name="Ginger M.L."/>
            <person name="Horn M."/>
            <person name="Schaap P."/>
            <person name="Caler L."/>
            <person name="Loftus B."/>
        </authorList>
    </citation>
    <scope>NUCLEOTIDE SEQUENCE [LARGE SCALE GENOMIC DNA]</scope>
    <source>
        <strain evidence="6 7">Neff</strain>
    </source>
</reference>
<evidence type="ECO:0000256" key="4">
    <source>
        <dbReference type="ARBA" id="ARBA00023136"/>
    </source>
</evidence>
<evidence type="ECO:0000313" key="6">
    <source>
        <dbReference type="EMBL" id="ELR11231.1"/>
    </source>
</evidence>
<dbReference type="GO" id="GO:0004364">
    <property type="term" value="F:glutathione transferase activity"/>
    <property type="evidence" value="ECO:0007669"/>
    <property type="project" value="TreeGrafter"/>
</dbReference>
<keyword evidence="4 5" id="KW-0472">Membrane</keyword>
<feature type="transmembrane region" description="Helical" evidence="5">
    <location>
        <begin position="153"/>
        <end position="178"/>
    </location>
</feature>
<feature type="transmembrane region" description="Helical" evidence="5">
    <location>
        <begin position="20"/>
        <end position="41"/>
    </location>
</feature>
<dbReference type="Proteomes" id="UP000011083">
    <property type="component" value="Unassembled WGS sequence"/>
</dbReference>
<keyword evidence="3 5" id="KW-1133">Transmembrane helix</keyword>
<keyword evidence="2 5" id="KW-0812">Transmembrane</keyword>
<evidence type="ECO:0000256" key="5">
    <source>
        <dbReference type="SAM" id="Phobius"/>
    </source>
</evidence>
<dbReference type="GO" id="GO:0004602">
    <property type="term" value="F:glutathione peroxidase activity"/>
    <property type="evidence" value="ECO:0007669"/>
    <property type="project" value="TreeGrafter"/>
</dbReference>
<dbReference type="VEuPathDB" id="AmoebaDB:ACA1_389520"/>
<evidence type="ECO:0000313" key="7">
    <source>
        <dbReference type="Proteomes" id="UP000011083"/>
    </source>
</evidence>
<dbReference type="OMA" id="AQRVHYN"/>
<feature type="transmembrane region" description="Helical" evidence="5">
    <location>
        <begin position="99"/>
        <end position="118"/>
    </location>
</feature>
<dbReference type="InterPro" id="IPR001129">
    <property type="entry name" value="Membr-assoc_MAPEG"/>
</dbReference>
<dbReference type="GeneID" id="14911559"/>
<dbReference type="EMBL" id="KB008156">
    <property type="protein sequence ID" value="ELR11231.1"/>
    <property type="molecule type" value="Genomic_DNA"/>
</dbReference>
<dbReference type="STRING" id="1257118.L8GGB4"/>
<comment type="subcellular location">
    <subcellularLocation>
        <location evidence="1">Membrane</location>
        <topology evidence="1">Multi-pass membrane protein</topology>
    </subcellularLocation>
</comment>
<proteinExistence type="predicted"/>
<organism evidence="6 7">
    <name type="scientific">Acanthamoeba castellanii (strain ATCC 30010 / Neff)</name>
    <dbReference type="NCBI Taxonomy" id="1257118"/>
    <lineage>
        <taxon>Eukaryota</taxon>
        <taxon>Amoebozoa</taxon>
        <taxon>Discosea</taxon>
        <taxon>Longamoebia</taxon>
        <taxon>Centramoebida</taxon>
        <taxon>Acanthamoebidae</taxon>
        <taxon>Acanthamoeba</taxon>
    </lineage>
</organism>
<evidence type="ECO:0000256" key="1">
    <source>
        <dbReference type="ARBA" id="ARBA00004141"/>
    </source>
</evidence>